<dbReference type="OrthoDB" id="7254618at2"/>
<evidence type="ECO:0000313" key="3">
    <source>
        <dbReference type="Proteomes" id="UP000239724"/>
    </source>
</evidence>
<feature type="chain" id="PRO_5015758275" evidence="1">
    <location>
        <begin position="23"/>
        <end position="490"/>
    </location>
</feature>
<keyword evidence="1" id="KW-0732">Signal</keyword>
<dbReference type="RefSeq" id="WP_104521161.1">
    <property type="nucleotide sequence ID" value="NZ_NHRY01000236.1"/>
</dbReference>
<proteinExistence type="predicted"/>
<evidence type="ECO:0000256" key="1">
    <source>
        <dbReference type="SAM" id="SignalP"/>
    </source>
</evidence>
<keyword evidence="3" id="KW-1185">Reference proteome</keyword>
<accession>A0A2S6N2K6</accession>
<dbReference type="AlphaFoldDB" id="A0A2S6N2K6"/>
<organism evidence="2 3">
    <name type="scientific">Rhodopila globiformis</name>
    <name type="common">Rhodopseudomonas globiformis</name>
    <dbReference type="NCBI Taxonomy" id="1071"/>
    <lineage>
        <taxon>Bacteria</taxon>
        <taxon>Pseudomonadati</taxon>
        <taxon>Pseudomonadota</taxon>
        <taxon>Alphaproteobacteria</taxon>
        <taxon>Acetobacterales</taxon>
        <taxon>Acetobacteraceae</taxon>
        <taxon>Rhodopila</taxon>
    </lineage>
</organism>
<evidence type="ECO:0000313" key="2">
    <source>
        <dbReference type="EMBL" id="PPQ28853.1"/>
    </source>
</evidence>
<protein>
    <submittedName>
        <fullName evidence="2">Uncharacterized protein</fullName>
    </submittedName>
</protein>
<dbReference type="EMBL" id="NHRY01000236">
    <property type="protein sequence ID" value="PPQ28853.1"/>
    <property type="molecule type" value="Genomic_DNA"/>
</dbReference>
<comment type="caution">
    <text evidence="2">The sequence shown here is derived from an EMBL/GenBank/DDBJ whole genome shotgun (WGS) entry which is preliminary data.</text>
</comment>
<dbReference type="Proteomes" id="UP000239724">
    <property type="component" value="Unassembled WGS sequence"/>
</dbReference>
<feature type="signal peptide" evidence="1">
    <location>
        <begin position="1"/>
        <end position="22"/>
    </location>
</feature>
<gene>
    <name evidence="2" type="ORF">CCS01_23005</name>
</gene>
<sequence length="490" mass="51538">MKLSHLSRLVVVLALTAGPAAAQTPEASLLDALSLISGGLLVPKDPPPEVTHDGDLYHVRVPLPALTAPPNAAIEASARPVANGAWYITGLTLPPTGSWTIQGTIQGKDSSPPGVMTYAIGRQAFRATVDPSLSVPSPFKAELGHIILRTEATGQHADQTIERYGLEGTLSGDADRHLNVRARGSLANWSVTNRGDQPGTGFKASIRSVALRYDVDGLDRARAERLRAAARAFSAERRGAMAAAPGGRMPDMTPAARAQLGAMIDALGGLMNRVKLDETIQGVHFEASNGSAVDAGRIRLGMVGDARNGRLTAYCDIDVSDPAASMVPMEYASYMPRRIVIRPTLSGVRTGALLQWLRDAAADGGNLVALQARAAALLDEPGSRAGIENLLVEAGPLRLDGWARLRPRPDGPPGFDVHLAATGLDAMIGTLQQDPRAMQVLPMVFIAKGMAKPQGDSLVWDIAFNGGAVMVNGIPLGQAQPGLRPPASRR</sequence>
<name>A0A2S6N2K6_RHOGL</name>
<reference evidence="2 3" key="1">
    <citation type="journal article" date="2018" name="Arch. Microbiol.">
        <title>New insights into the metabolic potential of the phototrophic purple bacterium Rhodopila globiformis DSM 161(T) from its draft genome sequence and evidence for a vanadium-dependent nitrogenase.</title>
        <authorList>
            <person name="Imhoff J.F."/>
            <person name="Rahn T."/>
            <person name="Kunzel S."/>
            <person name="Neulinger S.C."/>
        </authorList>
    </citation>
    <scope>NUCLEOTIDE SEQUENCE [LARGE SCALE GENOMIC DNA]</scope>
    <source>
        <strain evidence="2 3">DSM 161</strain>
    </source>
</reference>